<keyword evidence="1" id="KW-0121">Carboxypeptidase</keyword>
<dbReference type="Pfam" id="PF13715">
    <property type="entry name" value="CarbopepD_reg_2"/>
    <property type="match status" value="1"/>
</dbReference>
<reference evidence="2" key="1">
    <citation type="submission" date="2016-10" db="EMBL/GenBank/DDBJ databases">
        <authorList>
            <person name="Varghese N."/>
            <person name="Submissions S."/>
        </authorList>
    </citation>
    <scope>NUCLEOTIDE SEQUENCE [LARGE SCALE GENOMIC DNA]</scope>
    <source>
        <strain evidence="2">DSM 23095</strain>
    </source>
</reference>
<keyword evidence="2" id="KW-1185">Reference proteome</keyword>
<dbReference type="Gene3D" id="2.60.40.1120">
    <property type="entry name" value="Carboxypeptidase-like, regulatory domain"/>
    <property type="match status" value="1"/>
</dbReference>
<organism evidence="1 2">
    <name type="scientific">Algoriphagus faecimaris</name>
    <dbReference type="NCBI Taxonomy" id="686796"/>
    <lineage>
        <taxon>Bacteria</taxon>
        <taxon>Pseudomonadati</taxon>
        <taxon>Bacteroidota</taxon>
        <taxon>Cytophagia</taxon>
        <taxon>Cytophagales</taxon>
        <taxon>Cyclobacteriaceae</taxon>
        <taxon>Algoriphagus</taxon>
    </lineage>
</organism>
<dbReference type="RefSeq" id="WP_169712793.1">
    <property type="nucleotide sequence ID" value="NZ_FNAC01000044.1"/>
</dbReference>
<dbReference type="Gene3D" id="2.60.40.1930">
    <property type="match status" value="1"/>
</dbReference>
<dbReference type="AlphaFoldDB" id="A0A1G6WHT0"/>
<gene>
    <name evidence="1" type="ORF">SAMN04488104_104428</name>
</gene>
<dbReference type="SUPFAM" id="SSF49452">
    <property type="entry name" value="Starch-binding domain-like"/>
    <property type="match status" value="1"/>
</dbReference>
<dbReference type="STRING" id="686796.SAMN04488104_104428"/>
<dbReference type="Proteomes" id="UP000199060">
    <property type="component" value="Unassembled WGS sequence"/>
</dbReference>
<evidence type="ECO:0000313" key="1">
    <source>
        <dbReference type="EMBL" id="SDD65263.1"/>
    </source>
</evidence>
<dbReference type="SUPFAM" id="SSF56935">
    <property type="entry name" value="Porins"/>
    <property type="match status" value="1"/>
</dbReference>
<proteinExistence type="predicted"/>
<dbReference type="InterPro" id="IPR013784">
    <property type="entry name" value="Carb-bd-like_fold"/>
</dbReference>
<sequence>MKTVILVFISFLYTNLAISQTGRIVGKVIESETGQPLQDYHIFIPNTTYQAFSDSSGNFLLANVQEGLWEVQGRGAGYITNSQKITVKAGNSLNMTFSVDSGVEGNLFSSDFSKSKRKKFIKSVEEKFFKDHPSKDKVQLLNQDQLIFETQRDKNIKVGSAGPLFFSNQETAYLITIYFEPFILEEDQPISMTVSYFELPEEGDKESLRNARLAAYKNSPSYFLSQLMIGDLSEFSSDPQPEVSFSKIPGEYFLKFDTPLKIKGENGRLGNMSYKGEKLQVKLNGSPNEPGNLDWEGQVFEGNPIFGVPHTFNAAKSFQLANLEKNAEVMEERVYLHTDRRHYWPGEHIFFKAYLSYANSLLSEDLSKVLHVELIDTTGYVWIHEVVEINNGLSAGQLALPDLAETGNFFLRAYTSWSLNYERGEFILPIQILDHFSQPEASTEEFEIKNVGLFTDKQSYGGKEKVRLNLMITDEAGLPLSANLSVAVLDLKQAVYVSEKRKITDQLAGKILVNEMKDFVYPLEQGFELSGKLQDDDGQPIQGTIQAFINGYEDERKLKSDNTGVFSFPASNFEGEFEINLKATGPYNQPIRTIQLDLKSYPSEELDLNSPFPDVVKRGTPPDKSIRPISPLEEGEILLETAEVKASKKQNIERMIYGRPDNVVNTNEMNLVGTTLQFLYALMAKVPGMKVVGSPPYVGVRFRGGEPLVLINGNPANALSGGTFSGGSGQSVYTVLESINVYNIERIEVLRRIVPQYGDQGRNGIISIFLKTGPSLAASLNNFNLFPLQGFQQVKKFDEAIESRQNFPFLAPFRPTLYWNPFVITNERSLSLPIEFELNEIAGPFLVEIRGFSILGEPIYGTFVLNNQD</sequence>
<dbReference type="Gene3D" id="2.170.130.10">
    <property type="entry name" value="TonB-dependent receptor, plug domain"/>
    <property type="match status" value="1"/>
</dbReference>
<name>A0A1G6WHT0_9BACT</name>
<evidence type="ECO:0000313" key="2">
    <source>
        <dbReference type="Proteomes" id="UP000199060"/>
    </source>
</evidence>
<dbReference type="EMBL" id="FNAC01000044">
    <property type="protein sequence ID" value="SDD65263.1"/>
    <property type="molecule type" value="Genomic_DNA"/>
</dbReference>
<protein>
    <submittedName>
        <fullName evidence="1">Carboxypeptidase regulatory-like domain-containing protein</fullName>
    </submittedName>
</protein>
<accession>A0A1G6WHT0</accession>
<dbReference type="GO" id="GO:0004180">
    <property type="term" value="F:carboxypeptidase activity"/>
    <property type="evidence" value="ECO:0007669"/>
    <property type="project" value="UniProtKB-KW"/>
</dbReference>
<dbReference type="GO" id="GO:0030246">
    <property type="term" value="F:carbohydrate binding"/>
    <property type="evidence" value="ECO:0007669"/>
    <property type="project" value="InterPro"/>
</dbReference>
<keyword evidence="1" id="KW-0645">Protease</keyword>
<dbReference type="InterPro" id="IPR037066">
    <property type="entry name" value="Plug_dom_sf"/>
</dbReference>
<keyword evidence="1" id="KW-0378">Hydrolase</keyword>